<feature type="region of interest" description="Disordered" evidence="1">
    <location>
        <begin position="76"/>
        <end position="100"/>
    </location>
</feature>
<organism evidence="2 3">
    <name type="scientific">Ephemerocybe angulata</name>
    <dbReference type="NCBI Taxonomy" id="980116"/>
    <lineage>
        <taxon>Eukaryota</taxon>
        <taxon>Fungi</taxon>
        <taxon>Dikarya</taxon>
        <taxon>Basidiomycota</taxon>
        <taxon>Agaricomycotina</taxon>
        <taxon>Agaricomycetes</taxon>
        <taxon>Agaricomycetidae</taxon>
        <taxon>Agaricales</taxon>
        <taxon>Agaricineae</taxon>
        <taxon>Psathyrellaceae</taxon>
        <taxon>Ephemerocybe</taxon>
    </lineage>
</organism>
<dbReference type="Proteomes" id="UP000541558">
    <property type="component" value="Unassembled WGS sequence"/>
</dbReference>
<evidence type="ECO:0000313" key="3">
    <source>
        <dbReference type="Proteomes" id="UP000541558"/>
    </source>
</evidence>
<dbReference type="EMBL" id="JAACJK010000165">
    <property type="protein sequence ID" value="KAF5323943.1"/>
    <property type="molecule type" value="Genomic_DNA"/>
</dbReference>
<accession>A0A8H5BIY5</accession>
<keyword evidence="3" id="KW-1185">Reference proteome</keyword>
<evidence type="ECO:0000313" key="2">
    <source>
        <dbReference type="EMBL" id="KAF5323943.1"/>
    </source>
</evidence>
<feature type="region of interest" description="Disordered" evidence="1">
    <location>
        <begin position="1"/>
        <end position="51"/>
    </location>
</feature>
<proteinExistence type="predicted"/>
<protein>
    <submittedName>
        <fullName evidence="2">Uncharacterized protein</fullName>
    </submittedName>
</protein>
<gene>
    <name evidence="2" type="ORF">D9611_008289</name>
</gene>
<dbReference type="AlphaFoldDB" id="A0A8H5BIY5"/>
<comment type="caution">
    <text evidence="2">The sequence shown here is derived from an EMBL/GenBank/DDBJ whole genome shotgun (WGS) entry which is preliminary data.</text>
</comment>
<evidence type="ECO:0000256" key="1">
    <source>
        <dbReference type="SAM" id="MobiDB-lite"/>
    </source>
</evidence>
<reference evidence="2 3" key="1">
    <citation type="journal article" date="2020" name="ISME J.">
        <title>Uncovering the hidden diversity of litter-decomposition mechanisms in mushroom-forming fungi.</title>
        <authorList>
            <person name="Floudas D."/>
            <person name="Bentzer J."/>
            <person name="Ahren D."/>
            <person name="Johansson T."/>
            <person name="Persson P."/>
            <person name="Tunlid A."/>
        </authorList>
    </citation>
    <scope>NUCLEOTIDE SEQUENCE [LARGE SCALE GENOMIC DNA]</scope>
    <source>
        <strain evidence="2 3">CBS 175.51</strain>
    </source>
</reference>
<sequence length="219" mass="24367">MTPLDKGMGPWAGRATTSPERQKSTPHGQSYLKGMKPSQRSVIDQETRPCDPCPKAENCEIDACCHSRLSFLRRQTSSTSSDPRLPSHARDANDASAPASVELSSCSPLLRLRLRTRQPVLHHHHSLVTQTAFNSLESSRSHSKTPNPTPVQHTPSTLTTHLKVLPQLLHDDDASIVPYRLPSAFSPRPLRPFDYTEGTDALISKRISARLKAHQHRRP</sequence>
<feature type="region of interest" description="Disordered" evidence="1">
    <location>
        <begin position="134"/>
        <end position="156"/>
    </location>
</feature>
<name>A0A8H5BIY5_9AGAR</name>